<dbReference type="PANTHER" id="PTHR35046:SF9">
    <property type="entry name" value="RNA-DIRECTED DNA POLYMERASE"/>
    <property type="match status" value="1"/>
</dbReference>
<gene>
    <name evidence="3" type="ORF">CR513_05280</name>
</gene>
<evidence type="ECO:0000256" key="1">
    <source>
        <dbReference type="PROSITE-ProRule" id="PRU00047"/>
    </source>
</evidence>
<dbReference type="InterPro" id="IPR043502">
    <property type="entry name" value="DNA/RNA_pol_sf"/>
</dbReference>
<dbReference type="CDD" id="cd01647">
    <property type="entry name" value="RT_LTR"/>
    <property type="match status" value="1"/>
</dbReference>
<dbReference type="SMART" id="SM00343">
    <property type="entry name" value="ZnF_C2HC"/>
    <property type="match status" value="1"/>
</dbReference>
<reference evidence="3" key="1">
    <citation type="submission" date="2018-05" db="EMBL/GenBank/DDBJ databases">
        <title>Draft genome of Mucuna pruriens seed.</title>
        <authorList>
            <person name="Nnadi N.E."/>
            <person name="Vos R."/>
            <person name="Hasami M.H."/>
            <person name="Devisetty U.K."/>
            <person name="Aguiy J.C."/>
        </authorList>
    </citation>
    <scope>NUCLEOTIDE SEQUENCE [LARGE SCALE GENOMIC DNA]</scope>
    <source>
        <strain evidence="3">JCA_2017</strain>
    </source>
</reference>
<sequence length="369" mass="42463">MEIAMIRANVEEDCEATMARFIGGLKKEIVDVVELQNYMEIEDFLYKEIQVERQLKSKSSSKFASSSSSSWRLNWKNNKVVRNPKEDVKAKYSNVPPKGKIDINTFYRSCDIKCFKCQGVGHIASQCPNKRTIVMLDNGEIESEGSSDDEMPPLEDCNDAEVVELVDEVFLVTRHALSIQPKEVGDVEQREHIFHIRCHINDKEFTNVFPDEVPHGLPPSRGIEHQINLIPGCPIPNRPAYRTNPEEIKEIQKQVNELLQKGFVRESLSPCFVLIILIPNKDGTWHMCVDNRAINKITIKYRYPIPRLDDMLDELFGSCVFTKIDLKSGYNQIRMKEGDEWKTTFKTKYGLYEWLVMSFGLTNAPSTFM</sequence>
<dbReference type="InterPro" id="IPR001878">
    <property type="entry name" value="Znf_CCHC"/>
</dbReference>
<feature type="non-terminal residue" evidence="3">
    <location>
        <position position="1"/>
    </location>
</feature>
<keyword evidence="1" id="KW-0479">Metal-binding</keyword>
<dbReference type="AlphaFoldDB" id="A0A371I5C6"/>
<dbReference type="InterPro" id="IPR000477">
    <property type="entry name" value="RT_dom"/>
</dbReference>
<keyword evidence="1" id="KW-0863">Zinc-finger</keyword>
<protein>
    <recommendedName>
        <fullName evidence="2">CCHC-type domain-containing protein</fullName>
    </recommendedName>
</protein>
<evidence type="ECO:0000313" key="4">
    <source>
        <dbReference type="Proteomes" id="UP000257109"/>
    </source>
</evidence>
<dbReference type="Proteomes" id="UP000257109">
    <property type="component" value="Unassembled WGS sequence"/>
</dbReference>
<evidence type="ECO:0000259" key="2">
    <source>
        <dbReference type="PROSITE" id="PS50158"/>
    </source>
</evidence>
<dbReference type="PANTHER" id="PTHR35046">
    <property type="entry name" value="ZINC KNUCKLE (CCHC-TYPE) FAMILY PROTEIN"/>
    <property type="match status" value="1"/>
</dbReference>
<evidence type="ECO:0000313" key="3">
    <source>
        <dbReference type="EMBL" id="RDY10235.1"/>
    </source>
</evidence>
<keyword evidence="1" id="KW-0862">Zinc</keyword>
<dbReference type="GO" id="GO:0003676">
    <property type="term" value="F:nucleic acid binding"/>
    <property type="evidence" value="ECO:0007669"/>
    <property type="project" value="InterPro"/>
</dbReference>
<dbReference type="Gene3D" id="4.10.60.10">
    <property type="entry name" value="Zinc finger, CCHC-type"/>
    <property type="match status" value="1"/>
</dbReference>
<dbReference type="InterPro" id="IPR043128">
    <property type="entry name" value="Rev_trsase/Diguanyl_cyclase"/>
</dbReference>
<proteinExistence type="predicted"/>
<comment type="caution">
    <text evidence="3">The sequence shown here is derived from an EMBL/GenBank/DDBJ whole genome shotgun (WGS) entry which is preliminary data.</text>
</comment>
<dbReference type="InterPro" id="IPR036875">
    <property type="entry name" value="Znf_CCHC_sf"/>
</dbReference>
<dbReference type="Gene3D" id="3.10.10.10">
    <property type="entry name" value="HIV Type 1 Reverse Transcriptase, subunit A, domain 1"/>
    <property type="match status" value="1"/>
</dbReference>
<dbReference type="SUPFAM" id="SSF56672">
    <property type="entry name" value="DNA/RNA polymerases"/>
    <property type="match status" value="1"/>
</dbReference>
<dbReference type="Gene3D" id="3.30.70.270">
    <property type="match status" value="1"/>
</dbReference>
<accession>A0A371I5C6</accession>
<dbReference type="Pfam" id="PF00098">
    <property type="entry name" value="zf-CCHC"/>
    <property type="match status" value="1"/>
</dbReference>
<dbReference type="GO" id="GO:0008270">
    <property type="term" value="F:zinc ion binding"/>
    <property type="evidence" value="ECO:0007669"/>
    <property type="project" value="UniProtKB-KW"/>
</dbReference>
<dbReference type="OrthoDB" id="1747743at2759"/>
<dbReference type="PROSITE" id="PS50158">
    <property type="entry name" value="ZF_CCHC"/>
    <property type="match status" value="1"/>
</dbReference>
<organism evidence="3 4">
    <name type="scientific">Mucuna pruriens</name>
    <name type="common">Velvet bean</name>
    <name type="synonym">Dolichos pruriens</name>
    <dbReference type="NCBI Taxonomy" id="157652"/>
    <lineage>
        <taxon>Eukaryota</taxon>
        <taxon>Viridiplantae</taxon>
        <taxon>Streptophyta</taxon>
        <taxon>Embryophyta</taxon>
        <taxon>Tracheophyta</taxon>
        <taxon>Spermatophyta</taxon>
        <taxon>Magnoliopsida</taxon>
        <taxon>eudicotyledons</taxon>
        <taxon>Gunneridae</taxon>
        <taxon>Pentapetalae</taxon>
        <taxon>rosids</taxon>
        <taxon>fabids</taxon>
        <taxon>Fabales</taxon>
        <taxon>Fabaceae</taxon>
        <taxon>Papilionoideae</taxon>
        <taxon>50 kb inversion clade</taxon>
        <taxon>NPAAA clade</taxon>
        <taxon>indigoferoid/millettioid clade</taxon>
        <taxon>Phaseoleae</taxon>
        <taxon>Mucuna</taxon>
    </lineage>
</organism>
<dbReference type="SUPFAM" id="SSF57756">
    <property type="entry name" value="Retrovirus zinc finger-like domains"/>
    <property type="match status" value="1"/>
</dbReference>
<keyword evidence="4" id="KW-1185">Reference proteome</keyword>
<dbReference type="EMBL" id="QJKJ01000885">
    <property type="protein sequence ID" value="RDY10235.1"/>
    <property type="molecule type" value="Genomic_DNA"/>
</dbReference>
<dbReference type="Pfam" id="PF00078">
    <property type="entry name" value="RVT_1"/>
    <property type="match status" value="1"/>
</dbReference>
<feature type="domain" description="CCHC-type" evidence="2">
    <location>
        <begin position="113"/>
        <end position="129"/>
    </location>
</feature>
<name>A0A371I5C6_MUCPR</name>
<feature type="non-terminal residue" evidence="3">
    <location>
        <position position="369"/>
    </location>
</feature>